<gene>
    <name evidence="1" type="ORF">Q604_UNBC17793G0001</name>
</gene>
<dbReference type="AlphaFoldDB" id="W1X9J7"/>
<organism evidence="1">
    <name type="scientific">human gut metagenome</name>
    <dbReference type="NCBI Taxonomy" id="408170"/>
    <lineage>
        <taxon>unclassified sequences</taxon>
        <taxon>metagenomes</taxon>
        <taxon>organismal metagenomes</taxon>
    </lineage>
</organism>
<feature type="non-terminal residue" evidence="1">
    <location>
        <position position="1"/>
    </location>
</feature>
<proteinExistence type="predicted"/>
<sequence length="27" mass="3201">RDAVNRISEILNEKPLEEPEKSFMIQN</sequence>
<dbReference type="EMBL" id="AZMM01017793">
    <property type="protein sequence ID" value="ETJ25484.1"/>
    <property type="molecule type" value="Genomic_DNA"/>
</dbReference>
<reference evidence="1" key="1">
    <citation type="submission" date="2013-12" db="EMBL/GenBank/DDBJ databases">
        <title>A Varibaculum cambriense genome reconstructed from a premature infant gut community with otherwise low bacterial novelty that shifts toward anaerobic metabolism during the third week of life.</title>
        <authorList>
            <person name="Brown C.T."/>
            <person name="Sharon I."/>
            <person name="Thomas B.C."/>
            <person name="Castelle C.J."/>
            <person name="Morowitz M.J."/>
            <person name="Banfield J.F."/>
        </authorList>
    </citation>
    <scope>NUCLEOTIDE SEQUENCE</scope>
</reference>
<comment type="caution">
    <text evidence="1">The sequence shown here is derived from an EMBL/GenBank/DDBJ whole genome shotgun (WGS) entry which is preliminary data.</text>
</comment>
<protein>
    <submittedName>
        <fullName evidence="1">Uncharacterized protein</fullName>
    </submittedName>
</protein>
<name>W1X9J7_9ZZZZ</name>
<accession>W1X9J7</accession>
<evidence type="ECO:0000313" key="1">
    <source>
        <dbReference type="EMBL" id="ETJ25484.1"/>
    </source>
</evidence>